<reference evidence="3 4" key="1">
    <citation type="submission" date="2011-04" db="EMBL/GenBank/DDBJ databases">
        <title>The Genome Sequence of Dysgonomonas gadei ATCC BAA-286.</title>
        <authorList>
            <consortium name="The Broad Institute Genome Sequencing Platform"/>
            <person name="Earl A."/>
            <person name="Ward D."/>
            <person name="Feldgarden M."/>
            <person name="Gevers D."/>
            <person name="Pudlo N."/>
            <person name="Martens E."/>
            <person name="Allen-Vercoe E."/>
            <person name="Young S.K."/>
            <person name="Zeng Q."/>
            <person name="Gargeya S."/>
            <person name="Fitzgerald M."/>
            <person name="Haas B."/>
            <person name="Abouelleil A."/>
            <person name="Alvarado L."/>
            <person name="Arachchi H.M."/>
            <person name="Berlin A."/>
            <person name="Brown A."/>
            <person name="Chapman S.B."/>
            <person name="Chen Z."/>
            <person name="Dunbar C."/>
            <person name="Freedman E."/>
            <person name="Gearin G."/>
            <person name="Gellesch M."/>
            <person name="Goldberg J."/>
            <person name="Griggs A."/>
            <person name="Gujja S."/>
            <person name="Heiman D."/>
            <person name="Howarth C."/>
            <person name="Larson L."/>
            <person name="Lui A."/>
            <person name="MacDonald P.J.P."/>
            <person name="Mehta T."/>
            <person name="Montmayeur A."/>
            <person name="Murphy C."/>
            <person name="Neiman D."/>
            <person name="Pearson M."/>
            <person name="Priest M."/>
            <person name="Roberts A."/>
            <person name="Saif S."/>
            <person name="Shea T."/>
            <person name="Shenoy N."/>
            <person name="Sisk P."/>
            <person name="Stolte C."/>
            <person name="Sykes S."/>
            <person name="Yandava C."/>
            <person name="Wortman J."/>
            <person name="Nusbaum C."/>
            <person name="Birren B."/>
        </authorList>
    </citation>
    <scope>NUCLEOTIDE SEQUENCE [LARGE SCALE GENOMIC DNA]</scope>
    <source>
        <strain evidence="3 4">ATCC BAA-286</strain>
    </source>
</reference>
<dbReference type="Proteomes" id="UP000004913">
    <property type="component" value="Unassembled WGS sequence"/>
</dbReference>
<protein>
    <recommendedName>
        <fullName evidence="5">Secretion system C-terminal sorting domain-containing protein</fullName>
    </recommendedName>
</protein>
<dbReference type="Gene3D" id="2.60.120.200">
    <property type="match status" value="1"/>
</dbReference>
<dbReference type="Pfam" id="PF18962">
    <property type="entry name" value="Por_Secre_tail"/>
    <property type="match status" value="1"/>
</dbReference>
<evidence type="ECO:0000259" key="1">
    <source>
        <dbReference type="Pfam" id="PF01345"/>
    </source>
</evidence>
<dbReference type="RefSeq" id="WP_006798312.1">
    <property type="nucleotide sequence ID" value="NZ_GL891980.1"/>
</dbReference>
<accession>F5IV97</accession>
<organism evidence="3 4">
    <name type="scientific">Dysgonomonas gadei ATCC BAA-286</name>
    <dbReference type="NCBI Taxonomy" id="742766"/>
    <lineage>
        <taxon>Bacteria</taxon>
        <taxon>Pseudomonadati</taxon>
        <taxon>Bacteroidota</taxon>
        <taxon>Bacteroidia</taxon>
        <taxon>Bacteroidales</taxon>
        <taxon>Dysgonomonadaceae</taxon>
        <taxon>Dysgonomonas</taxon>
    </lineage>
</organism>
<feature type="domain" description="DUF11" evidence="1">
    <location>
        <begin position="451"/>
        <end position="581"/>
    </location>
</feature>
<name>F5IV97_9BACT</name>
<dbReference type="InterPro" id="IPR001434">
    <property type="entry name" value="OmcB-like_DUF11"/>
</dbReference>
<dbReference type="NCBIfam" id="TIGR04183">
    <property type="entry name" value="Por_Secre_tail"/>
    <property type="match status" value="1"/>
</dbReference>
<dbReference type="GO" id="GO:0004553">
    <property type="term" value="F:hydrolase activity, hydrolyzing O-glycosyl compounds"/>
    <property type="evidence" value="ECO:0007669"/>
    <property type="project" value="UniProtKB-ARBA"/>
</dbReference>
<dbReference type="Pfam" id="PF01345">
    <property type="entry name" value="DUF11"/>
    <property type="match status" value="1"/>
</dbReference>
<dbReference type="SUPFAM" id="SSF49899">
    <property type="entry name" value="Concanavalin A-like lectins/glucanases"/>
    <property type="match status" value="1"/>
</dbReference>
<dbReference type="InterPro" id="IPR013320">
    <property type="entry name" value="ConA-like_dom_sf"/>
</dbReference>
<evidence type="ECO:0000313" key="4">
    <source>
        <dbReference type="Proteomes" id="UP000004913"/>
    </source>
</evidence>
<dbReference type="InterPro" id="IPR026444">
    <property type="entry name" value="Secre_tail"/>
</dbReference>
<dbReference type="STRING" id="742766.HMPREF9455_00797"/>
<dbReference type="OrthoDB" id="1117451at2"/>
<dbReference type="EMBL" id="ADLV01000015">
    <property type="protein sequence ID" value="EGK02547.1"/>
    <property type="molecule type" value="Genomic_DNA"/>
</dbReference>
<evidence type="ECO:0000313" key="3">
    <source>
        <dbReference type="EMBL" id="EGK02547.1"/>
    </source>
</evidence>
<dbReference type="HOGENOM" id="CLU_276443_0_0_10"/>
<dbReference type="GO" id="GO:0005975">
    <property type="term" value="P:carbohydrate metabolic process"/>
    <property type="evidence" value="ECO:0007669"/>
    <property type="project" value="UniProtKB-ARBA"/>
</dbReference>
<evidence type="ECO:0008006" key="5">
    <source>
        <dbReference type="Google" id="ProtNLM"/>
    </source>
</evidence>
<feature type="domain" description="Secretion system C-terminal sorting" evidence="2">
    <location>
        <begin position="1089"/>
        <end position="1149"/>
    </location>
</feature>
<gene>
    <name evidence="3" type="ORF">HMPREF9455_00797</name>
</gene>
<proteinExistence type="predicted"/>
<keyword evidence="4" id="KW-1185">Reference proteome</keyword>
<evidence type="ECO:0000259" key="2">
    <source>
        <dbReference type="Pfam" id="PF18962"/>
    </source>
</evidence>
<dbReference type="PROSITE" id="PS51257">
    <property type="entry name" value="PROKAR_LIPOPROTEIN"/>
    <property type="match status" value="1"/>
</dbReference>
<sequence length="1158" mass="125767">MTNHYKHIRIQLLSILFISCFFCVSSLKAQFTITENFKGSSVGSNIILGGNPKAYLTSGNPDPINQGWLRLTKDDNSQQGYAYINNSFPSTLGAYIEFEYKTWRSKSGSADGICIFLFDADTPTFRIGAFGGSLGYAASTLGGYTPGLAGAYLGVGLDEFGNFASNEEGKDGPGYRANAITLRGPEAPKNSTNPPYRFLTSQTVGNSYGGNIAYATQTSNRPTDLQFYRRVRIYIEPEANQYRIRVQWTTTPNGTFTELINYLTEDVPPAKLKLGFSASTGASVNYHEIRNILITTPGDVLVQKSVNMENSSQSGELTYTVNVINNSTSTLPGLVLNDVIKDGNGNNIIYGSTFSINSVTFNNDGNAGNTAVGFTSGTDVTWNKNSLSATMTLAPNSTGTFIIKGKLNGIPAGGKIVNNADIIPPEIPGLNDDKTNNYSTVSTTVYNPNLDLSIEKNADNDGVAQATGNTFTITVTNLSGNNKVAGNTVTVTDAIPDGLIVTDYTGKSGGLASNGWIASVNGNTYTFKRTDALNALFSYPAIHIKVNANNPTAQLNKWTNIATVQYNDDTNPDNNSASATLKWYNYWYGTTDTDWAKQVNWTANFVPAEGENIEFATNTNNGITGTGNGKGTAIRDLHLDKDRIIGDLINNSDVNLVITTENKLIINGTVNDNNSDNGTIIVKSNPDKASGTLLFSDPSKNQQVNATVEFYNKAYECATCGFYRRQWQYFGIPVQSSDYPYLNPKVETVNQWVEPYNGNKWRPAPYTPDTELKAFKGYEITNTTNTLPTHIYGFEGILNVGDAIIGLTRTSNVNYSGMNLVSNSYTAAIPITSAAIGLGSVLLNENTVYLFNMGTRDQWRKLNGGSADGIAAGQYQAVPFNLAGQVGIPDRILSMHTFMLNVTSPGNITLPYDQLVKNELTTSTVTPWKSAELKSSTAQLPHIVMDVISSGSADRVWLFEEADASTGFDNGWDGYKIKEGDLMQAYVSGGDQSDYQIATVPQMTGTTIGVSSGLNETYSINLSVAAEVESRNLYLYDLSTGRSYPIVNDAEYVITGINVSNNRFKITVSSSGLIEDNTKSALINIYVRNNVITIDNQSGEDCTVEVYDLTGRLIANKKALKKQSTELTESSQYRNGVYIVRVIGKTRSINKTDRVLLK</sequence>
<dbReference type="eggNOG" id="COG4719">
    <property type="taxonomic scope" value="Bacteria"/>
</dbReference>
<comment type="caution">
    <text evidence="3">The sequence shown here is derived from an EMBL/GenBank/DDBJ whole genome shotgun (WGS) entry which is preliminary data.</text>
</comment>
<dbReference type="AlphaFoldDB" id="F5IV97"/>